<reference evidence="3 4" key="1">
    <citation type="journal article" date="2019" name="Int. J. Syst. Evol. Microbiol.">
        <title>The Global Catalogue of Microorganisms (GCM) 10K type strain sequencing project: providing services to taxonomists for standard genome sequencing and annotation.</title>
        <authorList>
            <consortium name="The Broad Institute Genomics Platform"/>
            <consortium name="The Broad Institute Genome Sequencing Center for Infectious Disease"/>
            <person name="Wu L."/>
            <person name="Ma J."/>
        </authorList>
    </citation>
    <scope>NUCLEOTIDE SEQUENCE [LARGE SCALE GENOMIC DNA]</scope>
    <source>
        <strain evidence="3 4">JCM 6307</strain>
    </source>
</reference>
<keyword evidence="4" id="KW-1185">Reference proteome</keyword>
<evidence type="ECO:0000256" key="1">
    <source>
        <dbReference type="SAM" id="MobiDB-lite"/>
    </source>
</evidence>
<dbReference type="RefSeq" id="WP_344385501.1">
    <property type="nucleotide sequence ID" value="NZ_BAAATA010000040.1"/>
</dbReference>
<comment type="caution">
    <text evidence="3">The sequence shown here is derived from an EMBL/GenBank/DDBJ whole genome shotgun (WGS) entry which is preliminary data.</text>
</comment>
<evidence type="ECO:0000313" key="3">
    <source>
        <dbReference type="EMBL" id="GAA2506681.1"/>
    </source>
</evidence>
<name>A0ABN3MQP4_9ACTN</name>
<dbReference type="Pfam" id="PF09346">
    <property type="entry name" value="SMI1_KNR4"/>
    <property type="match status" value="1"/>
</dbReference>
<dbReference type="Proteomes" id="UP001501358">
    <property type="component" value="Unassembled WGS sequence"/>
</dbReference>
<dbReference type="Gene3D" id="3.40.1580.10">
    <property type="entry name" value="SMI1/KNR4-like"/>
    <property type="match status" value="1"/>
</dbReference>
<evidence type="ECO:0000313" key="4">
    <source>
        <dbReference type="Proteomes" id="UP001501358"/>
    </source>
</evidence>
<dbReference type="EMBL" id="BAAATA010000040">
    <property type="protein sequence ID" value="GAA2506681.1"/>
    <property type="molecule type" value="Genomic_DNA"/>
</dbReference>
<feature type="domain" description="Knr4/Smi1-like" evidence="2">
    <location>
        <begin position="25"/>
        <end position="151"/>
    </location>
</feature>
<feature type="compositionally biased region" description="Low complexity" evidence="1">
    <location>
        <begin position="178"/>
        <end position="202"/>
    </location>
</feature>
<dbReference type="InterPro" id="IPR018958">
    <property type="entry name" value="Knr4/Smi1-like_dom"/>
</dbReference>
<dbReference type="SUPFAM" id="SSF160631">
    <property type="entry name" value="SMI1/KNR4-like"/>
    <property type="match status" value="1"/>
</dbReference>
<sequence>MTDFDDLVGRVVTRARTDSGELPPPVGAEEIAAAEAALGLTLPPLLARLYREVGNGGFGPDYRLFPLAGEGRTAVGLYHLELAGCADSTRPHWPAGVLPILDWGCGMYAAVDCTDDAGPVLLFEPNPVDSDDNWKDAWFLDSGSLAEWLEKWLSGTGWFEEDSYEKGDPEEPQPWPPAAARLTAAQPAAAQPAAARPAGARG</sequence>
<evidence type="ECO:0000259" key="2">
    <source>
        <dbReference type="SMART" id="SM00860"/>
    </source>
</evidence>
<gene>
    <name evidence="3" type="ORF">GCM10010406_49120</name>
</gene>
<protein>
    <submittedName>
        <fullName evidence="3">SMI1/KNR4 family protein</fullName>
    </submittedName>
</protein>
<dbReference type="SMART" id="SM00860">
    <property type="entry name" value="SMI1_KNR4"/>
    <property type="match status" value="1"/>
</dbReference>
<accession>A0ABN3MQP4</accession>
<dbReference type="InterPro" id="IPR037883">
    <property type="entry name" value="Knr4/Smi1-like_sf"/>
</dbReference>
<feature type="region of interest" description="Disordered" evidence="1">
    <location>
        <begin position="160"/>
        <end position="202"/>
    </location>
</feature>
<organism evidence="3 4">
    <name type="scientific">Streptomyces thermolineatus</name>
    <dbReference type="NCBI Taxonomy" id="44033"/>
    <lineage>
        <taxon>Bacteria</taxon>
        <taxon>Bacillati</taxon>
        <taxon>Actinomycetota</taxon>
        <taxon>Actinomycetes</taxon>
        <taxon>Kitasatosporales</taxon>
        <taxon>Streptomycetaceae</taxon>
        <taxon>Streptomyces</taxon>
    </lineage>
</organism>
<proteinExistence type="predicted"/>